<dbReference type="Proteomes" id="UP000036403">
    <property type="component" value="Unassembled WGS sequence"/>
</dbReference>
<evidence type="ECO:0000256" key="7">
    <source>
        <dbReference type="ARBA" id="ARBA00023128"/>
    </source>
</evidence>
<dbReference type="Pfam" id="PF00573">
    <property type="entry name" value="Ribosomal_L4"/>
    <property type="match status" value="1"/>
</dbReference>
<dbReference type="NCBIfam" id="TIGR03400">
    <property type="entry name" value="18S_RNA_Rcl1p"/>
    <property type="match status" value="1"/>
</dbReference>
<evidence type="ECO:0000256" key="11">
    <source>
        <dbReference type="ARBA" id="ARBA00082711"/>
    </source>
</evidence>
<dbReference type="GO" id="GO:0000479">
    <property type="term" value="P:endonucleolytic cleavage of tricistronic rRNA transcript (SSU-rRNA, 5.8S rRNA, LSU-rRNA)"/>
    <property type="evidence" value="ECO:0007669"/>
    <property type="project" value="TreeGrafter"/>
</dbReference>
<dbReference type="GO" id="GO:0005743">
    <property type="term" value="C:mitochondrial inner membrane"/>
    <property type="evidence" value="ECO:0007669"/>
    <property type="project" value="UniProtKB-ARBA"/>
</dbReference>
<dbReference type="InterPro" id="IPR013792">
    <property type="entry name" value="RNA3'P_cycl/enolpyr_Trfase_a/b"/>
</dbReference>
<dbReference type="PROSITE" id="PS01287">
    <property type="entry name" value="RTC"/>
    <property type="match status" value="1"/>
</dbReference>
<dbReference type="InterPro" id="IPR000228">
    <property type="entry name" value="RNA3'_term_phos_cyc"/>
</dbReference>
<evidence type="ECO:0000256" key="12">
    <source>
        <dbReference type="SAM" id="MobiDB-lite"/>
    </source>
</evidence>
<dbReference type="GO" id="GO:0005840">
    <property type="term" value="C:ribosome"/>
    <property type="evidence" value="ECO:0007669"/>
    <property type="project" value="UniProtKB-KW"/>
</dbReference>
<evidence type="ECO:0000256" key="6">
    <source>
        <dbReference type="ARBA" id="ARBA00022980"/>
    </source>
</evidence>
<sequence length="631" mass="70456">MPAKIINKVLTYEGSNYLRYRLLLSTLSGKPVRITDIRTKDDDPGLKEYEISFIRLLDKITNGTKIEVNETGTNIYYSPGLLNGGELEHDCSLQRGIGYYLEGIMIIAPFCKNCVNLKLRGVTNNTTDPSIDRIQTAGIPILKKFLAGDNEVVLTIRKRGVAPLGGGEVHFKCPISRNLKTIQMEDSGMVKRIRGTACSIRVSPAIANRIVESAKSVLLKFLPDVYVYIDHCRGSTGGKSPGFGVTLTADTTKEVFFSGQAFSPLMTTGSLPCVPEDLGKEAAMKLLDEIYRNGCVDSPFQSMTAAFMALGKKDVCKVTMGPLTPATIQFLRDLRDFFGIVFKIEPIKEEDEILSQVRLTCLGISHITMVSHMIHGGFHDLAAFSRLNSSATLLDFPLTFNANLLVLKVETNHVRLLPNLAVLPAERGHILNLIKPRQVWLENLDTVEEKKLGLVTLHPHIYAAAPRIDIIHQNVHWQRMYRWVSYAHTKTRAEVRGGGKKPWPQKSTGRARHGSIRSPLWRGGGVAHGPRSPTPHFYMLPFYTRVVGLTSTLSVKLAQDDLHIVNELEIPTSEPSYIEQLIEKRNWGSSVLFVDSYDIMPTNITLATDQIKHINLMPVYDFAFEKINFEI</sequence>
<dbReference type="OrthoDB" id="1911237at2759"/>
<dbReference type="GO" id="GO:0006412">
    <property type="term" value="P:translation"/>
    <property type="evidence" value="ECO:0007669"/>
    <property type="project" value="InterPro"/>
</dbReference>
<comment type="caution">
    <text evidence="15">The sequence shown here is derived from an EMBL/GenBank/DDBJ whole genome shotgun (WGS) entry which is preliminary data.</text>
</comment>
<dbReference type="Pfam" id="PF05189">
    <property type="entry name" value="RTC_insert"/>
    <property type="match status" value="1"/>
</dbReference>
<dbReference type="GO" id="GO:0004521">
    <property type="term" value="F:RNA endonuclease activity"/>
    <property type="evidence" value="ECO:0007669"/>
    <property type="project" value="TreeGrafter"/>
</dbReference>
<keyword evidence="6" id="KW-0689">Ribosomal protein</keyword>
<evidence type="ECO:0000256" key="5">
    <source>
        <dbReference type="ARBA" id="ARBA00022517"/>
    </source>
</evidence>
<evidence type="ECO:0000259" key="14">
    <source>
        <dbReference type="Pfam" id="PF05189"/>
    </source>
</evidence>
<dbReference type="Pfam" id="PF01137">
    <property type="entry name" value="RTC"/>
    <property type="match status" value="1"/>
</dbReference>
<comment type="similarity">
    <text evidence="3">Belongs to the RNA 3'-terminal cyclase family. Type 2 subfamily.</text>
</comment>
<dbReference type="Gene3D" id="3.40.1370.10">
    <property type="match status" value="1"/>
</dbReference>
<dbReference type="InterPro" id="IPR013791">
    <property type="entry name" value="RNA3'-term_phos_cycl_insert"/>
</dbReference>
<dbReference type="InterPro" id="IPR002136">
    <property type="entry name" value="Ribosomal_uL4"/>
</dbReference>
<dbReference type="CDD" id="cd00875">
    <property type="entry name" value="RNA_Cyclase_Class_I"/>
    <property type="match status" value="1"/>
</dbReference>
<organism evidence="15 16">
    <name type="scientific">Lasius niger</name>
    <name type="common">Black garden ant</name>
    <dbReference type="NCBI Taxonomy" id="67767"/>
    <lineage>
        <taxon>Eukaryota</taxon>
        <taxon>Metazoa</taxon>
        <taxon>Ecdysozoa</taxon>
        <taxon>Arthropoda</taxon>
        <taxon>Hexapoda</taxon>
        <taxon>Insecta</taxon>
        <taxon>Pterygota</taxon>
        <taxon>Neoptera</taxon>
        <taxon>Endopterygota</taxon>
        <taxon>Hymenoptera</taxon>
        <taxon>Apocrita</taxon>
        <taxon>Aculeata</taxon>
        <taxon>Formicoidea</taxon>
        <taxon>Formicidae</taxon>
        <taxon>Formicinae</taxon>
        <taxon>Lasius</taxon>
        <taxon>Lasius</taxon>
    </lineage>
</organism>
<evidence type="ECO:0000256" key="3">
    <source>
        <dbReference type="ARBA" id="ARBA00007089"/>
    </source>
</evidence>
<dbReference type="PANTHER" id="PTHR11096:SF1">
    <property type="entry name" value="RNA 3'-TERMINAL PHOSPHATE CYCLASE-LIKE PROTEIN"/>
    <property type="match status" value="1"/>
</dbReference>
<dbReference type="GO" id="GO:0003735">
    <property type="term" value="F:structural constituent of ribosome"/>
    <property type="evidence" value="ECO:0007669"/>
    <property type="project" value="InterPro"/>
</dbReference>
<comment type="subcellular location">
    <subcellularLocation>
        <location evidence="1">Mitochondrion</location>
    </subcellularLocation>
    <subcellularLocation>
        <location evidence="2">Nucleus</location>
        <location evidence="2">Nucleolus</location>
    </subcellularLocation>
</comment>
<dbReference type="SUPFAM" id="SSF55205">
    <property type="entry name" value="EPT/RTPC-like"/>
    <property type="match status" value="1"/>
</dbReference>
<proteinExistence type="inferred from homology"/>
<dbReference type="GO" id="GO:1990904">
    <property type="term" value="C:ribonucleoprotein complex"/>
    <property type="evidence" value="ECO:0007669"/>
    <property type="project" value="UniProtKB-KW"/>
</dbReference>
<dbReference type="InterPro" id="IPR016443">
    <property type="entry name" value="RNA3'_term_phos_cyc_type_2"/>
</dbReference>
<dbReference type="FunFam" id="3.40.1370.10:FF:000005">
    <property type="entry name" value="39S ribosomal protein L4, mitochondrial"/>
    <property type="match status" value="1"/>
</dbReference>
<dbReference type="AlphaFoldDB" id="A0A0J7KLH6"/>
<reference evidence="15 16" key="1">
    <citation type="submission" date="2015-04" db="EMBL/GenBank/DDBJ databases">
        <title>Lasius niger genome sequencing.</title>
        <authorList>
            <person name="Konorov E.A."/>
            <person name="Nikitin M.A."/>
            <person name="Kirill M.V."/>
            <person name="Chang P."/>
        </authorList>
    </citation>
    <scope>NUCLEOTIDE SEQUENCE [LARGE SCALE GENOMIC DNA]</scope>
    <source>
        <tissue evidence="15">Whole</tissue>
    </source>
</reference>
<dbReference type="STRING" id="67767.A0A0J7KLH6"/>
<name>A0A0J7KLH6_LASNI</name>
<evidence type="ECO:0000259" key="13">
    <source>
        <dbReference type="Pfam" id="PF01137"/>
    </source>
</evidence>
<dbReference type="GO" id="GO:0005730">
    <property type="term" value="C:nucleolus"/>
    <property type="evidence" value="ECO:0007669"/>
    <property type="project" value="UniProtKB-SubCell"/>
</dbReference>
<evidence type="ECO:0000313" key="16">
    <source>
        <dbReference type="Proteomes" id="UP000036403"/>
    </source>
</evidence>
<feature type="domain" description="RNA 3'-terminal phosphate cyclase" evidence="13">
    <location>
        <begin position="11"/>
        <end position="344"/>
    </location>
</feature>
<keyword evidence="7" id="KW-0496">Mitochondrion</keyword>
<dbReference type="InterPro" id="IPR023574">
    <property type="entry name" value="Ribosomal_uL4_dom_sf"/>
</dbReference>
<evidence type="ECO:0000256" key="10">
    <source>
        <dbReference type="ARBA" id="ARBA00040565"/>
    </source>
</evidence>
<dbReference type="InterPro" id="IPR020719">
    <property type="entry name" value="RNA3'_term_phos_cycl-like_CS"/>
</dbReference>
<keyword evidence="8" id="KW-0539">Nucleus</keyword>
<gene>
    <name evidence="15" type="ORF">RF55_9088</name>
</gene>
<dbReference type="SUPFAM" id="SSF52166">
    <property type="entry name" value="Ribosomal protein L4"/>
    <property type="match status" value="1"/>
</dbReference>
<dbReference type="Gene3D" id="3.30.360.20">
    <property type="entry name" value="RNA 3'-terminal phosphate cyclase, insert domain"/>
    <property type="match status" value="1"/>
</dbReference>
<feature type="domain" description="RNA 3'-terminal phosphate cyclase insert" evidence="14">
    <location>
        <begin position="186"/>
        <end position="290"/>
    </location>
</feature>
<evidence type="ECO:0000256" key="8">
    <source>
        <dbReference type="ARBA" id="ARBA00023242"/>
    </source>
</evidence>
<evidence type="ECO:0000256" key="1">
    <source>
        <dbReference type="ARBA" id="ARBA00004173"/>
    </source>
</evidence>
<protein>
    <recommendedName>
        <fullName evidence="10">Large ribosomal subunit protein uL4m</fullName>
    </recommendedName>
    <alternativeName>
        <fullName evidence="11">39S ribosomal protein L4, mitochondrial</fullName>
    </alternativeName>
</protein>
<dbReference type="PANTHER" id="PTHR11096">
    <property type="entry name" value="RNA 3' TERMINAL PHOSPHATE CYCLASE"/>
    <property type="match status" value="1"/>
</dbReference>
<keyword evidence="5" id="KW-0690">Ribosome biogenesis</keyword>
<comment type="similarity">
    <text evidence="4">Belongs to the universal ribosomal protein uL4 family.</text>
</comment>
<keyword evidence="16" id="KW-1185">Reference proteome</keyword>
<evidence type="ECO:0000256" key="9">
    <source>
        <dbReference type="ARBA" id="ARBA00023274"/>
    </source>
</evidence>
<evidence type="ECO:0000313" key="15">
    <source>
        <dbReference type="EMBL" id="KMQ91089.1"/>
    </source>
</evidence>
<dbReference type="InterPro" id="IPR023797">
    <property type="entry name" value="RNA3'_phos_cyclase_dom"/>
</dbReference>
<dbReference type="EMBL" id="LBMM01005925">
    <property type="protein sequence ID" value="KMQ91089.1"/>
    <property type="molecule type" value="Genomic_DNA"/>
</dbReference>
<feature type="region of interest" description="Disordered" evidence="12">
    <location>
        <begin position="495"/>
        <end position="514"/>
    </location>
</feature>
<dbReference type="InterPro" id="IPR036553">
    <property type="entry name" value="RPTC_insert"/>
</dbReference>
<dbReference type="InterPro" id="IPR037136">
    <property type="entry name" value="RNA3'_phos_cyclase_dom_sf"/>
</dbReference>
<dbReference type="PaxDb" id="67767-A0A0J7KLH6"/>
<keyword evidence="9" id="KW-0687">Ribonucleoprotein</keyword>
<accession>A0A0J7KLH6</accession>
<evidence type="ECO:0000256" key="4">
    <source>
        <dbReference type="ARBA" id="ARBA00010528"/>
    </source>
</evidence>
<dbReference type="Gene3D" id="3.65.10.20">
    <property type="entry name" value="RNA 3'-terminal phosphate cyclase domain"/>
    <property type="match status" value="1"/>
</dbReference>
<evidence type="ECO:0000256" key="2">
    <source>
        <dbReference type="ARBA" id="ARBA00004604"/>
    </source>
</evidence>